<name>A0ABN8AYK0_CHISP</name>
<keyword evidence="5" id="KW-1185">Reference proteome</keyword>
<dbReference type="InterPro" id="IPR000477">
    <property type="entry name" value="RT_dom"/>
</dbReference>
<feature type="domain" description="CCHC-type" evidence="2">
    <location>
        <begin position="164"/>
        <end position="179"/>
    </location>
</feature>
<feature type="domain" description="CCHC-type" evidence="2">
    <location>
        <begin position="263"/>
        <end position="278"/>
    </location>
</feature>
<reference evidence="4" key="1">
    <citation type="submission" date="2021-12" db="EMBL/GenBank/DDBJ databases">
        <authorList>
            <person name="King R."/>
        </authorList>
    </citation>
    <scope>NUCLEOTIDE SEQUENCE</scope>
</reference>
<keyword evidence="1" id="KW-0479">Metal-binding</keyword>
<gene>
    <name evidence="4" type="ORF">CHILSU_LOCUS4692</name>
</gene>
<dbReference type="InterPro" id="IPR036875">
    <property type="entry name" value="Znf_CCHC_sf"/>
</dbReference>
<feature type="domain" description="Reverse transcriptase" evidence="3">
    <location>
        <begin position="1"/>
        <end position="91"/>
    </location>
</feature>
<dbReference type="InterPro" id="IPR001878">
    <property type="entry name" value="Znf_CCHC"/>
</dbReference>
<evidence type="ECO:0000256" key="1">
    <source>
        <dbReference type="PROSITE-ProRule" id="PRU00047"/>
    </source>
</evidence>
<evidence type="ECO:0000313" key="5">
    <source>
        <dbReference type="Proteomes" id="UP001153292"/>
    </source>
</evidence>
<organism evidence="4 5">
    <name type="scientific">Chilo suppressalis</name>
    <name type="common">Asiatic rice borer moth</name>
    <dbReference type="NCBI Taxonomy" id="168631"/>
    <lineage>
        <taxon>Eukaryota</taxon>
        <taxon>Metazoa</taxon>
        <taxon>Ecdysozoa</taxon>
        <taxon>Arthropoda</taxon>
        <taxon>Hexapoda</taxon>
        <taxon>Insecta</taxon>
        <taxon>Pterygota</taxon>
        <taxon>Neoptera</taxon>
        <taxon>Endopterygota</taxon>
        <taxon>Lepidoptera</taxon>
        <taxon>Glossata</taxon>
        <taxon>Ditrysia</taxon>
        <taxon>Pyraloidea</taxon>
        <taxon>Crambidae</taxon>
        <taxon>Crambinae</taxon>
        <taxon>Chilo</taxon>
    </lineage>
</organism>
<evidence type="ECO:0000259" key="2">
    <source>
        <dbReference type="PROSITE" id="PS50158"/>
    </source>
</evidence>
<dbReference type="Pfam" id="PF00098">
    <property type="entry name" value="zf-CCHC"/>
    <property type="match status" value="6"/>
</dbReference>
<evidence type="ECO:0000313" key="4">
    <source>
        <dbReference type="EMBL" id="CAH0401466.1"/>
    </source>
</evidence>
<proteinExistence type="predicted"/>
<dbReference type="Proteomes" id="UP001153292">
    <property type="component" value="Chromosome 19"/>
</dbReference>
<dbReference type="SUPFAM" id="SSF57756">
    <property type="entry name" value="Retrovirus zinc finger-like domains"/>
    <property type="match status" value="4"/>
</dbReference>
<dbReference type="PROSITE" id="PS50158">
    <property type="entry name" value="ZF_CCHC"/>
    <property type="match status" value="6"/>
</dbReference>
<protein>
    <recommendedName>
        <fullName evidence="6">CCHC-type domain-containing protein</fullName>
    </recommendedName>
</protein>
<feature type="domain" description="CCHC-type" evidence="2">
    <location>
        <begin position="238"/>
        <end position="253"/>
    </location>
</feature>
<keyword evidence="1" id="KW-0862">Zinc</keyword>
<dbReference type="PANTHER" id="PTHR23002">
    <property type="entry name" value="ZINC FINGER CCHC DOMAIN CONTAINING PROTEIN"/>
    <property type="match status" value="1"/>
</dbReference>
<feature type="domain" description="CCHC-type" evidence="2">
    <location>
        <begin position="283"/>
        <end position="298"/>
    </location>
</feature>
<dbReference type="InterPro" id="IPR051714">
    <property type="entry name" value="Znf_CCHC_NABP"/>
</dbReference>
<dbReference type="PROSITE" id="PS50878">
    <property type="entry name" value="RT_POL"/>
    <property type="match status" value="1"/>
</dbReference>
<dbReference type="Gene3D" id="4.10.60.10">
    <property type="entry name" value="Zinc finger, CCHC-type"/>
    <property type="match status" value="6"/>
</dbReference>
<feature type="domain" description="CCHC-type" evidence="2">
    <location>
        <begin position="215"/>
        <end position="231"/>
    </location>
</feature>
<keyword evidence="1" id="KW-0863">Zinc-finger</keyword>
<accession>A0ABN8AYK0</accession>
<feature type="domain" description="CCHC-type" evidence="2">
    <location>
        <begin position="195"/>
        <end position="211"/>
    </location>
</feature>
<dbReference type="SMART" id="SM00343">
    <property type="entry name" value="ZnF_C2HC"/>
    <property type="match status" value="6"/>
</dbReference>
<dbReference type="EMBL" id="OU963912">
    <property type="protein sequence ID" value="CAH0401466.1"/>
    <property type="molecule type" value="Genomic_DNA"/>
</dbReference>
<evidence type="ECO:0008006" key="6">
    <source>
        <dbReference type="Google" id="ProtNLM"/>
    </source>
</evidence>
<evidence type="ECO:0000259" key="3">
    <source>
        <dbReference type="PROSITE" id="PS50878"/>
    </source>
</evidence>
<sequence length="302" mass="33480">MDGIERLGHDPPGGPSADCNMRFTDDIILFSDTAPQLQGMINELNDVSITIGLGLNASKTKVMTNSHTIPIKVNSNALEYVQSYIYLGQQVSFSKTRHEDEGTVPLVTLSTSSFALYSVSKKQGKRMLRHDWMKIIRFDDCDQINSDLSAQKVSQLIAMSSSVCYKCNRTGHFARECTQGGVAPRDSGFNRQREKCFKCNRTGHFARDCKEEADRCYRCNGTGHIARECAQSPDEPSCYNCNKTGHIARNCPEGGRDSSGQTCYNCNKAGHISRNCPDGTKTCYVCGKPGHISRDCDESERN</sequence>